<evidence type="ECO:0000313" key="3">
    <source>
        <dbReference type="EMBL" id="MFA1553717.1"/>
    </source>
</evidence>
<organism evidence="3 4">
    <name type="scientific">Actinomadura chokoriensis</name>
    <dbReference type="NCBI Taxonomy" id="454156"/>
    <lineage>
        <taxon>Bacteria</taxon>
        <taxon>Bacillati</taxon>
        <taxon>Actinomycetota</taxon>
        <taxon>Actinomycetes</taxon>
        <taxon>Streptosporangiales</taxon>
        <taxon>Thermomonosporaceae</taxon>
        <taxon>Actinomadura</taxon>
    </lineage>
</organism>
<evidence type="ECO:0000259" key="2">
    <source>
        <dbReference type="PROSITE" id="PS51903"/>
    </source>
</evidence>
<dbReference type="Proteomes" id="UP001569904">
    <property type="component" value="Unassembled WGS sequence"/>
</dbReference>
<keyword evidence="3" id="KW-0378">Hydrolase</keyword>
<gene>
    <name evidence="3" type="ORF">SM436_08445</name>
</gene>
<dbReference type="InterPro" id="IPR036628">
    <property type="entry name" value="Clp_N_dom_sf"/>
</dbReference>
<dbReference type="InterPro" id="IPR013324">
    <property type="entry name" value="RNA_pol_sigma_r3/r4-like"/>
</dbReference>
<feature type="domain" description="Clp R" evidence="2">
    <location>
        <begin position="91"/>
        <end position="231"/>
    </location>
</feature>
<dbReference type="RefSeq" id="WP_371940106.1">
    <property type="nucleotide sequence ID" value="NZ_JAXCEH010000003.1"/>
</dbReference>
<dbReference type="EMBL" id="JAXCEH010000003">
    <property type="protein sequence ID" value="MFA1553717.1"/>
    <property type="molecule type" value="Genomic_DNA"/>
</dbReference>
<keyword evidence="4" id="KW-1185">Reference proteome</keyword>
<dbReference type="PROSITE" id="PS51903">
    <property type="entry name" value="CLP_R"/>
    <property type="match status" value="1"/>
</dbReference>
<dbReference type="SUPFAM" id="SSF88659">
    <property type="entry name" value="Sigma3 and sigma4 domains of RNA polymerase sigma factors"/>
    <property type="match status" value="1"/>
</dbReference>
<evidence type="ECO:0000313" key="4">
    <source>
        <dbReference type="Proteomes" id="UP001569904"/>
    </source>
</evidence>
<proteinExistence type="predicted"/>
<protein>
    <submittedName>
        <fullName evidence="3">Clp protease N-terminal domain-containing protein</fullName>
    </submittedName>
</protein>
<sequence>MAPPDLDALVAEAVRACEEAGAGERPDRIGRLAAAAGVAERLRALADDLVDDHVEQCRLHGRSWAEIGTALGVSRQAVEQRYRAAGGRCEPEEFAEEICTAVAHMKEAAVRHRNNVIGTEHVLCGLLAENNSAVRLLSSLDVPADSLRRRVQSSLTVGASQAAKRFAWTPRTRKVLTTAQELAAEDGRPVSCEHLLLGLAALGRGAAAAALAEASAGPSALARARSRRPGEGWADRV</sequence>
<dbReference type="Pfam" id="PF02861">
    <property type="entry name" value="Clp_N"/>
    <property type="match status" value="1"/>
</dbReference>
<reference evidence="3 4" key="1">
    <citation type="submission" date="2023-11" db="EMBL/GenBank/DDBJ databases">
        <title>Actinomadura monticuli sp. nov., isolated from volcanic ash.</title>
        <authorList>
            <person name="Lee S.D."/>
            <person name="Yang H."/>
            <person name="Kim I.S."/>
        </authorList>
    </citation>
    <scope>NUCLEOTIDE SEQUENCE [LARGE SCALE GENOMIC DNA]</scope>
    <source>
        <strain evidence="3 4">DSM 45346</strain>
    </source>
</reference>
<dbReference type="InterPro" id="IPR004176">
    <property type="entry name" value="Clp_R_N"/>
</dbReference>
<dbReference type="Gene3D" id="1.10.1780.10">
    <property type="entry name" value="Clp, N-terminal domain"/>
    <property type="match status" value="1"/>
</dbReference>
<evidence type="ECO:0000256" key="1">
    <source>
        <dbReference type="PROSITE-ProRule" id="PRU01251"/>
    </source>
</evidence>
<dbReference type="SUPFAM" id="SSF81923">
    <property type="entry name" value="Double Clp-N motif"/>
    <property type="match status" value="1"/>
</dbReference>
<keyword evidence="1" id="KW-0677">Repeat</keyword>
<dbReference type="GO" id="GO:0006508">
    <property type="term" value="P:proteolysis"/>
    <property type="evidence" value="ECO:0007669"/>
    <property type="project" value="UniProtKB-KW"/>
</dbReference>
<name>A0ABV4QUU2_9ACTN</name>
<keyword evidence="3" id="KW-0645">Protease</keyword>
<accession>A0ABV4QUU2</accession>
<dbReference type="GO" id="GO:0008233">
    <property type="term" value="F:peptidase activity"/>
    <property type="evidence" value="ECO:0007669"/>
    <property type="project" value="UniProtKB-KW"/>
</dbReference>
<comment type="caution">
    <text evidence="3">The sequence shown here is derived from an EMBL/GenBank/DDBJ whole genome shotgun (WGS) entry which is preliminary data.</text>
</comment>